<evidence type="ECO:0000256" key="15">
    <source>
        <dbReference type="SAM" id="Coils"/>
    </source>
</evidence>
<dbReference type="SUPFAM" id="SSF50447">
    <property type="entry name" value="Translation proteins"/>
    <property type="match status" value="1"/>
</dbReference>
<dbReference type="Pfam" id="PF07973">
    <property type="entry name" value="tRNA_SAD"/>
    <property type="match status" value="1"/>
</dbReference>
<dbReference type="GO" id="GO:0002161">
    <property type="term" value="F:aminoacyl-tRNA deacylase activity"/>
    <property type="evidence" value="ECO:0007669"/>
    <property type="project" value="TreeGrafter"/>
</dbReference>
<dbReference type="Proteomes" id="UP000184389">
    <property type="component" value="Unassembled WGS sequence"/>
</dbReference>
<feature type="domain" description="Alanyl-transfer RNA synthetases family profile" evidence="17">
    <location>
        <begin position="4"/>
        <end position="711"/>
    </location>
</feature>
<dbReference type="Pfam" id="PF02272">
    <property type="entry name" value="DHHA1"/>
    <property type="match status" value="1"/>
</dbReference>
<feature type="binding site" evidence="14">
    <location>
        <position position="566"/>
    </location>
    <ligand>
        <name>Zn(2+)</name>
        <dbReference type="ChEBI" id="CHEBI:29105"/>
    </ligand>
</feature>
<dbReference type="InterPro" id="IPR018163">
    <property type="entry name" value="Thr/Ala-tRNA-synth_IIc_edit"/>
</dbReference>
<dbReference type="GO" id="GO:0005524">
    <property type="term" value="F:ATP binding"/>
    <property type="evidence" value="ECO:0007669"/>
    <property type="project" value="UniProtKB-UniRule"/>
</dbReference>
<organism evidence="18 19">
    <name type="scientific">Sporanaerobacter acetigenes DSM 13106</name>
    <dbReference type="NCBI Taxonomy" id="1123281"/>
    <lineage>
        <taxon>Bacteria</taxon>
        <taxon>Bacillati</taxon>
        <taxon>Bacillota</taxon>
        <taxon>Tissierellia</taxon>
        <taxon>Tissierellales</taxon>
        <taxon>Sporanaerobacteraceae</taxon>
        <taxon>Sporanaerobacter</taxon>
    </lineage>
</organism>
<dbReference type="GO" id="GO:0005829">
    <property type="term" value="C:cytosol"/>
    <property type="evidence" value="ECO:0007669"/>
    <property type="project" value="TreeGrafter"/>
</dbReference>
<keyword evidence="3 14" id="KW-0820">tRNA-binding</keyword>
<comment type="similarity">
    <text evidence="2 14">Belongs to the class-II aminoacyl-tRNA synthetase family.</text>
</comment>
<keyword evidence="5 14" id="KW-0479">Metal-binding</keyword>
<dbReference type="FunFam" id="2.40.30.130:FF:000001">
    <property type="entry name" value="Alanine--tRNA ligase"/>
    <property type="match status" value="1"/>
</dbReference>
<feature type="coiled-coil region" evidence="15">
    <location>
        <begin position="331"/>
        <end position="358"/>
    </location>
</feature>
<dbReference type="AlphaFoldDB" id="A0A1M5UD91"/>
<keyword evidence="4 14" id="KW-0436">Ligase</keyword>
<dbReference type="OrthoDB" id="9803884at2"/>
<evidence type="ECO:0000313" key="19">
    <source>
        <dbReference type="Proteomes" id="UP000184389"/>
    </source>
</evidence>
<keyword evidence="14" id="KW-0963">Cytoplasm</keyword>
<dbReference type="PANTHER" id="PTHR11777:SF9">
    <property type="entry name" value="ALANINE--TRNA LIGASE, CYTOPLASMIC"/>
    <property type="match status" value="1"/>
</dbReference>
<dbReference type="InterPro" id="IPR045864">
    <property type="entry name" value="aa-tRNA-synth_II/BPL/LPL"/>
</dbReference>
<dbReference type="PROSITE" id="PS50860">
    <property type="entry name" value="AA_TRNA_LIGASE_II_ALA"/>
    <property type="match status" value="1"/>
</dbReference>
<evidence type="ECO:0000256" key="14">
    <source>
        <dbReference type="HAMAP-Rule" id="MF_00036"/>
    </source>
</evidence>
<keyword evidence="15" id="KW-0175">Coiled coil</keyword>
<evidence type="ECO:0000256" key="10">
    <source>
        <dbReference type="ARBA" id="ARBA00022917"/>
    </source>
</evidence>
<dbReference type="SMART" id="SM00863">
    <property type="entry name" value="tRNA_SAD"/>
    <property type="match status" value="1"/>
</dbReference>
<dbReference type="GO" id="GO:0006419">
    <property type="term" value="P:alanyl-tRNA aminoacylation"/>
    <property type="evidence" value="ECO:0007669"/>
    <property type="project" value="UniProtKB-UniRule"/>
</dbReference>
<dbReference type="CDD" id="cd00673">
    <property type="entry name" value="AlaRS_core"/>
    <property type="match status" value="1"/>
</dbReference>
<feature type="coiled-coil region" evidence="15">
    <location>
        <begin position="720"/>
        <end position="761"/>
    </location>
</feature>
<dbReference type="GO" id="GO:0000049">
    <property type="term" value="F:tRNA binding"/>
    <property type="evidence" value="ECO:0007669"/>
    <property type="project" value="UniProtKB-KW"/>
</dbReference>
<protein>
    <recommendedName>
        <fullName evidence="14">Alanine--tRNA ligase</fullName>
        <ecNumber evidence="14">6.1.1.7</ecNumber>
    </recommendedName>
    <alternativeName>
        <fullName evidence="14">Alanyl-tRNA synthetase</fullName>
        <shortName evidence="14">AlaRS</shortName>
    </alternativeName>
</protein>
<evidence type="ECO:0000256" key="4">
    <source>
        <dbReference type="ARBA" id="ARBA00022598"/>
    </source>
</evidence>
<evidence type="ECO:0000313" key="18">
    <source>
        <dbReference type="EMBL" id="SHH60910.1"/>
    </source>
</evidence>
<dbReference type="Gene3D" id="6.10.250.550">
    <property type="match status" value="1"/>
</dbReference>
<proteinExistence type="inferred from homology"/>
<dbReference type="Gene3D" id="3.30.980.10">
    <property type="entry name" value="Threonyl-trna Synthetase, Chain A, domain 2"/>
    <property type="match status" value="1"/>
</dbReference>
<evidence type="ECO:0000256" key="6">
    <source>
        <dbReference type="ARBA" id="ARBA00022741"/>
    </source>
</evidence>
<dbReference type="Gene3D" id="2.40.30.130">
    <property type="match status" value="1"/>
</dbReference>
<evidence type="ECO:0000256" key="16">
    <source>
        <dbReference type="SAM" id="MobiDB-lite"/>
    </source>
</evidence>
<dbReference type="HAMAP" id="MF_00036_B">
    <property type="entry name" value="Ala_tRNA_synth_B"/>
    <property type="match status" value="1"/>
</dbReference>
<dbReference type="GO" id="GO:0008270">
    <property type="term" value="F:zinc ion binding"/>
    <property type="evidence" value="ECO:0007669"/>
    <property type="project" value="UniProtKB-UniRule"/>
</dbReference>
<comment type="cofactor">
    <cofactor evidence="14">
        <name>Zn(2+)</name>
        <dbReference type="ChEBI" id="CHEBI:29105"/>
    </cofactor>
    <text evidence="14">Binds 1 zinc ion per subunit.</text>
</comment>
<name>A0A1M5UD91_9FIRM</name>
<evidence type="ECO:0000256" key="13">
    <source>
        <dbReference type="ARBA" id="ARBA00048300"/>
    </source>
</evidence>
<keyword evidence="8 14" id="KW-0067">ATP-binding</keyword>
<accession>A0A1M5UD91</accession>
<dbReference type="GO" id="GO:0016740">
    <property type="term" value="F:transferase activity"/>
    <property type="evidence" value="ECO:0007669"/>
    <property type="project" value="UniProtKB-ARBA"/>
</dbReference>
<keyword evidence="7 14" id="KW-0862">Zinc</keyword>
<evidence type="ECO:0000259" key="17">
    <source>
        <dbReference type="PROSITE" id="PS50860"/>
    </source>
</evidence>
<dbReference type="Gene3D" id="3.10.310.40">
    <property type="match status" value="1"/>
</dbReference>
<feature type="binding site" evidence="14">
    <location>
        <position position="672"/>
    </location>
    <ligand>
        <name>Zn(2+)</name>
        <dbReference type="ChEBI" id="CHEBI:29105"/>
    </ligand>
</feature>
<dbReference type="SUPFAM" id="SSF55186">
    <property type="entry name" value="ThrRS/AlaRS common domain"/>
    <property type="match status" value="1"/>
</dbReference>
<comment type="subcellular location">
    <subcellularLocation>
        <location evidence="1 14">Cytoplasm</location>
    </subcellularLocation>
</comment>
<evidence type="ECO:0000256" key="2">
    <source>
        <dbReference type="ARBA" id="ARBA00008226"/>
    </source>
</evidence>
<dbReference type="Pfam" id="PF01411">
    <property type="entry name" value="tRNA-synt_2c"/>
    <property type="match status" value="1"/>
</dbReference>
<dbReference type="RefSeq" id="WP_072743184.1">
    <property type="nucleotide sequence ID" value="NZ_FQXR01000003.1"/>
</dbReference>
<dbReference type="InterPro" id="IPR023033">
    <property type="entry name" value="Ala_tRNA_ligase_euk/bac"/>
</dbReference>
<evidence type="ECO:0000256" key="1">
    <source>
        <dbReference type="ARBA" id="ARBA00004496"/>
    </source>
</evidence>
<reference evidence="18 19" key="1">
    <citation type="submission" date="2016-11" db="EMBL/GenBank/DDBJ databases">
        <authorList>
            <person name="Jaros S."/>
            <person name="Januszkiewicz K."/>
            <person name="Wedrychowicz H."/>
        </authorList>
    </citation>
    <scope>NUCLEOTIDE SEQUENCE [LARGE SCALE GENOMIC DNA]</scope>
    <source>
        <strain evidence="18 19">DSM 13106</strain>
    </source>
</reference>
<dbReference type="InterPro" id="IPR018164">
    <property type="entry name" value="Ala-tRNA-synth_IIc_N"/>
</dbReference>
<dbReference type="InterPro" id="IPR003156">
    <property type="entry name" value="DHHA1_dom"/>
</dbReference>
<gene>
    <name evidence="14" type="primary">alaS</name>
    <name evidence="18" type="ORF">SAMN02745180_00602</name>
</gene>
<keyword evidence="10 14" id="KW-0648">Protein biosynthesis</keyword>
<evidence type="ECO:0000256" key="7">
    <source>
        <dbReference type="ARBA" id="ARBA00022833"/>
    </source>
</evidence>
<dbReference type="Gene3D" id="3.30.54.20">
    <property type="match status" value="1"/>
</dbReference>
<dbReference type="NCBIfam" id="TIGR00344">
    <property type="entry name" value="alaS"/>
    <property type="match status" value="1"/>
</dbReference>
<feature type="binding site" evidence="14">
    <location>
        <position position="668"/>
    </location>
    <ligand>
        <name>Zn(2+)</name>
        <dbReference type="ChEBI" id="CHEBI:29105"/>
    </ligand>
</feature>
<dbReference type="SUPFAM" id="SSF55681">
    <property type="entry name" value="Class II aaRS and biotin synthetases"/>
    <property type="match status" value="1"/>
</dbReference>
<dbReference type="FunFam" id="3.30.980.10:FF:000004">
    <property type="entry name" value="Alanine--tRNA ligase, cytoplasmic"/>
    <property type="match status" value="1"/>
</dbReference>
<evidence type="ECO:0000256" key="3">
    <source>
        <dbReference type="ARBA" id="ARBA00022555"/>
    </source>
</evidence>
<dbReference type="InterPro" id="IPR002318">
    <property type="entry name" value="Ala-tRNA-lgiase_IIc"/>
</dbReference>
<evidence type="ECO:0000256" key="11">
    <source>
        <dbReference type="ARBA" id="ARBA00023146"/>
    </source>
</evidence>
<dbReference type="InterPro" id="IPR012947">
    <property type="entry name" value="tRNA_SAD"/>
</dbReference>
<dbReference type="FunFam" id="3.10.310.40:FF:000001">
    <property type="entry name" value="Alanine--tRNA ligase"/>
    <property type="match status" value="1"/>
</dbReference>
<dbReference type="InterPro" id="IPR018165">
    <property type="entry name" value="Ala-tRNA-synth_IIc_core"/>
</dbReference>
<keyword evidence="11 14" id="KW-0030">Aminoacyl-tRNA synthetase</keyword>
<dbReference type="FunFam" id="3.30.930.10:FF:000004">
    <property type="entry name" value="Alanine--tRNA ligase"/>
    <property type="match status" value="1"/>
</dbReference>
<sequence length="880" mass="100010">MKKFGLHEVRKEFLDFFEEKNHLVLDSFSLVPKNDKSLLLINAGMAPLKPYFTGENVPPRKRVATCQKCVRTGDIENVGKTDRHATFFEMLGNFSFGDYFKEEAVEWAWEFITERLEIPKDKIWVTIYTDDDEAFKIWNEKIGIEAEKIVRLGKEDNFWELEVGPCGPCSEIYVDRGQEYGCGEPTCKPGCDCDRYVEVWNLVFSQYDKDEFGNYNPLPNPNIDTGMGLERITAVLEGARNIFEVGVVNSLLKEVEKVCGKKYGEDPKVDESIRVITDHIRAMTFMVSDGILPSNEGRGYVLRRLIRRAARHGKLLGIEDIFLYNLSSKVIDIWKDQYNEIEKNEEQIKKVIKSEEEKFRETIDQGIHILEEYVEEMKANNKTVLDGDKAFKLYDTYGFPLDLTREILEEIGFKVDEAEFNMEMEAQRQRARKAREDVGAGAWGKDEISERFKGYDTVFKGYEHTRLNSNIIELFKDNNKVSSLNEGEEGMVLLRETPFYGESGGQVGDTGTIENDNFKAYVLDTKKTKEDVIFHLVKVESGEIREGEEIFAAVDEKRRKDIARNHSATHLLHRALKDVLGEHVNQAGSLVLPDRLRFDFTHFEAIRNEDLNRIEKIVNEKILEELEVNVVETSLKEAQEFGAMALFDEKYKDIVRMVKMDDYSKELCGGTHVTNTCSIGLFKIVSESGIASGVRRIEAVTGRGAYEYLMELEENTSSILSILKTSKKDIKEKVRKLTEELKEKEKEIESLKSKMASSVAEDVVKQKHMVEDINVVTYRAEGMDMNSLRNLGDEVKSHLNSGVVVLSSVIDDKISFVAMVTKDLVDRGLHAGNIIREVAKTTGGGGGGRPDMAQAGGKDSNKIDEALKLVDSLIKGQLKK</sequence>
<dbReference type="PRINTS" id="PR00980">
    <property type="entry name" value="TRNASYNTHALA"/>
</dbReference>
<dbReference type="FunFam" id="3.30.54.20:FF:000001">
    <property type="entry name" value="Alanine--tRNA ligase"/>
    <property type="match status" value="1"/>
</dbReference>
<dbReference type="EMBL" id="FQXR01000003">
    <property type="protein sequence ID" value="SHH60910.1"/>
    <property type="molecule type" value="Genomic_DNA"/>
</dbReference>
<keyword evidence="19" id="KW-1185">Reference proteome</keyword>
<evidence type="ECO:0000256" key="8">
    <source>
        <dbReference type="ARBA" id="ARBA00022840"/>
    </source>
</evidence>
<dbReference type="GO" id="GO:0140096">
    <property type="term" value="F:catalytic activity, acting on a protein"/>
    <property type="evidence" value="ECO:0007669"/>
    <property type="project" value="UniProtKB-ARBA"/>
</dbReference>
<dbReference type="Gene3D" id="3.30.930.10">
    <property type="entry name" value="Bira Bifunctional Protein, Domain 2"/>
    <property type="match status" value="1"/>
</dbReference>
<evidence type="ECO:0000256" key="12">
    <source>
        <dbReference type="ARBA" id="ARBA00024779"/>
    </source>
</evidence>
<keyword evidence="9 14" id="KW-0694">RNA-binding</keyword>
<feature type="region of interest" description="Disordered" evidence="16">
    <location>
        <begin position="840"/>
        <end position="859"/>
    </location>
</feature>
<evidence type="ECO:0000256" key="9">
    <source>
        <dbReference type="ARBA" id="ARBA00022884"/>
    </source>
</evidence>
<comment type="catalytic activity">
    <reaction evidence="13 14">
        <text>tRNA(Ala) + L-alanine + ATP = L-alanyl-tRNA(Ala) + AMP + diphosphate</text>
        <dbReference type="Rhea" id="RHEA:12540"/>
        <dbReference type="Rhea" id="RHEA-COMP:9657"/>
        <dbReference type="Rhea" id="RHEA-COMP:9923"/>
        <dbReference type="ChEBI" id="CHEBI:30616"/>
        <dbReference type="ChEBI" id="CHEBI:33019"/>
        <dbReference type="ChEBI" id="CHEBI:57972"/>
        <dbReference type="ChEBI" id="CHEBI:78442"/>
        <dbReference type="ChEBI" id="CHEBI:78497"/>
        <dbReference type="ChEBI" id="CHEBI:456215"/>
        <dbReference type="EC" id="6.1.1.7"/>
    </reaction>
</comment>
<dbReference type="EC" id="6.1.1.7" evidence="14"/>
<evidence type="ECO:0000256" key="5">
    <source>
        <dbReference type="ARBA" id="ARBA00022723"/>
    </source>
</evidence>
<dbReference type="SUPFAM" id="SSF101353">
    <property type="entry name" value="Putative anticodon-binding domain of alanyl-tRNA synthetase (AlaRS)"/>
    <property type="match status" value="1"/>
</dbReference>
<feature type="binding site" evidence="14">
    <location>
        <position position="570"/>
    </location>
    <ligand>
        <name>Zn(2+)</name>
        <dbReference type="ChEBI" id="CHEBI:29105"/>
    </ligand>
</feature>
<dbReference type="InterPro" id="IPR009000">
    <property type="entry name" value="Transl_B-barrel_sf"/>
</dbReference>
<dbReference type="GO" id="GO:0004813">
    <property type="term" value="F:alanine-tRNA ligase activity"/>
    <property type="evidence" value="ECO:0007669"/>
    <property type="project" value="UniProtKB-UniRule"/>
</dbReference>
<dbReference type="PANTHER" id="PTHR11777">
    <property type="entry name" value="ALANYL-TRNA SYNTHETASE"/>
    <property type="match status" value="1"/>
</dbReference>
<dbReference type="InterPro" id="IPR018162">
    <property type="entry name" value="Ala-tRNA-ligase_IIc_anticod-bd"/>
</dbReference>
<dbReference type="InterPro" id="IPR050058">
    <property type="entry name" value="Ala-tRNA_ligase"/>
</dbReference>
<comment type="domain">
    <text evidence="14">Consists of three domains; the N-terminal catalytic domain, the editing domain and the C-terminal C-Ala domain. The editing domain removes incorrectly charged amino acids, while the C-Ala domain, along with tRNA(Ala), serves as a bridge to cooperatively bring together the editing and aminoacylation centers thus stimulating deacylation of misacylated tRNAs.</text>
</comment>
<dbReference type="STRING" id="1123281.SAMN02745180_00602"/>
<comment type="function">
    <text evidence="12 14">Catalyzes the attachment of alanine to tRNA(Ala) in a two-step reaction: alanine is first activated by ATP to form Ala-AMP and then transferred to the acceptor end of tRNA(Ala). Also edits incorrectly charged Ser-tRNA(Ala) and Gly-tRNA(Ala) via its editing domain.</text>
</comment>
<keyword evidence="6 14" id="KW-0547">Nucleotide-binding</keyword>